<evidence type="ECO:0000259" key="2">
    <source>
        <dbReference type="Pfam" id="PF01627"/>
    </source>
</evidence>
<dbReference type="InterPro" id="IPR008207">
    <property type="entry name" value="Sig_transdc_His_kin_Hpt_dom"/>
</dbReference>
<proteinExistence type="predicted"/>
<accession>A0ABT8BH53</accession>
<sequence>MSKFDESELVYDPSTLAELESVFGRVRLMDLLSHLNSEIAQRLLAPETDRSALRHDAHTLLSVSGSLGFFELSRRCIEMEQACLLGIDLVAPLRAARSAAKGAIAAIGELEACAIAATTEACAA</sequence>
<dbReference type="Gene3D" id="1.20.120.160">
    <property type="entry name" value="HPT domain"/>
    <property type="match status" value="1"/>
</dbReference>
<feature type="domain" description="HPt" evidence="2">
    <location>
        <begin position="31"/>
        <end position="94"/>
    </location>
</feature>
<organism evidence="3 4">
    <name type="scientific">Methylobacterium adhaesivum</name>
    <dbReference type="NCBI Taxonomy" id="333297"/>
    <lineage>
        <taxon>Bacteria</taxon>
        <taxon>Pseudomonadati</taxon>
        <taxon>Pseudomonadota</taxon>
        <taxon>Alphaproteobacteria</taxon>
        <taxon>Hyphomicrobiales</taxon>
        <taxon>Methylobacteriaceae</taxon>
        <taxon>Methylobacterium</taxon>
    </lineage>
</organism>
<dbReference type="SUPFAM" id="SSF47226">
    <property type="entry name" value="Histidine-containing phosphotransfer domain, HPT domain"/>
    <property type="match status" value="1"/>
</dbReference>
<evidence type="ECO:0000313" key="4">
    <source>
        <dbReference type="Proteomes" id="UP001224644"/>
    </source>
</evidence>
<comment type="caution">
    <text evidence="3">The sequence shown here is derived from an EMBL/GenBank/DDBJ whole genome shotgun (WGS) entry which is preliminary data.</text>
</comment>
<dbReference type="RefSeq" id="WP_290346110.1">
    <property type="nucleotide sequence ID" value="NZ_JAUFPX010000005.1"/>
</dbReference>
<keyword evidence="1" id="KW-0902">Two-component regulatory system</keyword>
<dbReference type="Pfam" id="PF01627">
    <property type="entry name" value="Hpt"/>
    <property type="match status" value="1"/>
</dbReference>
<gene>
    <name evidence="3" type="ORF">QWZ12_07860</name>
</gene>
<keyword evidence="4" id="KW-1185">Reference proteome</keyword>
<reference evidence="4" key="1">
    <citation type="journal article" date="2019" name="Int. J. Syst. Evol. Microbiol.">
        <title>The Global Catalogue of Microorganisms (GCM) 10K type strain sequencing project: providing services to taxonomists for standard genome sequencing and annotation.</title>
        <authorList>
            <consortium name="The Broad Institute Genomics Platform"/>
            <consortium name="The Broad Institute Genome Sequencing Center for Infectious Disease"/>
            <person name="Wu L."/>
            <person name="Ma J."/>
        </authorList>
    </citation>
    <scope>NUCLEOTIDE SEQUENCE [LARGE SCALE GENOMIC DNA]</scope>
    <source>
        <strain evidence="4">CECT 7069</strain>
    </source>
</reference>
<dbReference type="Proteomes" id="UP001224644">
    <property type="component" value="Unassembled WGS sequence"/>
</dbReference>
<dbReference type="InterPro" id="IPR036641">
    <property type="entry name" value="HPT_dom_sf"/>
</dbReference>
<protein>
    <submittedName>
        <fullName evidence="3">Hpt domain-containing protein</fullName>
    </submittedName>
</protein>
<evidence type="ECO:0000313" key="3">
    <source>
        <dbReference type="EMBL" id="MDN3590528.1"/>
    </source>
</evidence>
<name>A0ABT8BH53_9HYPH</name>
<dbReference type="EMBL" id="JAUFPX010000005">
    <property type="protein sequence ID" value="MDN3590528.1"/>
    <property type="molecule type" value="Genomic_DNA"/>
</dbReference>
<evidence type="ECO:0000256" key="1">
    <source>
        <dbReference type="ARBA" id="ARBA00023012"/>
    </source>
</evidence>